<dbReference type="EMBL" id="LWCA01001901">
    <property type="protein sequence ID" value="OAF64353.1"/>
    <property type="molecule type" value="Genomic_DNA"/>
</dbReference>
<dbReference type="Proteomes" id="UP000078046">
    <property type="component" value="Unassembled WGS sequence"/>
</dbReference>
<reference evidence="1 2" key="1">
    <citation type="submission" date="2016-04" db="EMBL/GenBank/DDBJ databases">
        <title>The genome of Intoshia linei affirms orthonectids as highly simplified spiralians.</title>
        <authorList>
            <person name="Mikhailov K.V."/>
            <person name="Slusarev G.S."/>
            <person name="Nikitin M.A."/>
            <person name="Logacheva M.D."/>
            <person name="Penin A."/>
            <person name="Aleoshin V."/>
            <person name="Panchin Y.V."/>
        </authorList>
    </citation>
    <scope>NUCLEOTIDE SEQUENCE [LARGE SCALE GENOMIC DNA]</scope>
    <source>
        <strain evidence="1">Intl2013</strain>
        <tissue evidence="1">Whole animal</tissue>
    </source>
</reference>
<proteinExistence type="predicted"/>
<protein>
    <submittedName>
        <fullName evidence="1">Uncharacterized protein</fullName>
    </submittedName>
</protein>
<dbReference type="AlphaFoldDB" id="A0A177ASJ8"/>
<sequence length="75" mass="8861">CFYIVEKRCIIEFNRPTPPLITTANARNFQMKWYEKIDWLCGSIVTMKAVPETFNQCYIISLQTRNAINQETIKN</sequence>
<comment type="caution">
    <text evidence="1">The sequence shown here is derived from an EMBL/GenBank/DDBJ whole genome shotgun (WGS) entry which is preliminary data.</text>
</comment>
<keyword evidence="2" id="KW-1185">Reference proteome</keyword>
<name>A0A177ASJ8_9BILA</name>
<organism evidence="1 2">
    <name type="scientific">Intoshia linei</name>
    <dbReference type="NCBI Taxonomy" id="1819745"/>
    <lineage>
        <taxon>Eukaryota</taxon>
        <taxon>Metazoa</taxon>
        <taxon>Spiralia</taxon>
        <taxon>Lophotrochozoa</taxon>
        <taxon>Mesozoa</taxon>
        <taxon>Orthonectida</taxon>
        <taxon>Rhopaluridae</taxon>
        <taxon>Intoshia</taxon>
    </lineage>
</organism>
<dbReference type="OrthoDB" id="8196265at2759"/>
<accession>A0A177ASJ8</accession>
<feature type="non-terminal residue" evidence="1">
    <location>
        <position position="1"/>
    </location>
</feature>
<gene>
    <name evidence="1" type="ORF">A3Q56_07943</name>
</gene>
<evidence type="ECO:0000313" key="1">
    <source>
        <dbReference type="EMBL" id="OAF64353.1"/>
    </source>
</evidence>
<evidence type="ECO:0000313" key="2">
    <source>
        <dbReference type="Proteomes" id="UP000078046"/>
    </source>
</evidence>